<dbReference type="Pfam" id="PF25183">
    <property type="entry name" value="OMP_b-brl_4"/>
    <property type="match status" value="1"/>
</dbReference>
<keyword evidence="4" id="KW-1185">Reference proteome</keyword>
<protein>
    <recommendedName>
        <fullName evidence="2">TonB-dependent transporter Oar-like beta-barrel domain-containing protein</fullName>
    </recommendedName>
</protein>
<dbReference type="AlphaFoldDB" id="A0A7V8SWU6"/>
<sequence length="286" mass="30904">FAGQVALAQFAGYPQGFGVPVPWNSVDAQLSNGNSWYNALTFNLSKRFSKGFELLSSYTYSHSIDDSTDLQSPLEPQDSRFPFLERSNSDNDQRHRWVTSAVFQSPSAKSGDGALKHFVGDFALSPIVEFSSGRPYNVITGEDTRLDLGASQARPSVAASGTAGTTSSFIPGVVFVPARTCLGNSGQAFGGLGFAPPPAGCDGNLGRNRFVMPNFFQWDMRLSRAIPLGERLKLDLIADAFNLFNRTNIAAVNQLCDPTAGTTCFAGQPTAAYDARQFQFALKLSW</sequence>
<comment type="caution">
    <text evidence="3">The sequence shown here is derived from an EMBL/GenBank/DDBJ whole genome shotgun (WGS) entry which is preliminary data.</text>
</comment>
<evidence type="ECO:0000256" key="1">
    <source>
        <dbReference type="SAM" id="MobiDB-lite"/>
    </source>
</evidence>
<dbReference type="SUPFAM" id="SSF56935">
    <property type="entry name" value="Porins"/>
    <property type="match status" value="1"/>
</dbReference>
<evidence type="ECO:0000313" key="3">
    <source>
        <dbReference type="EMBL" id="MBA0085318.1"/>
    </source>
</evidence>
<feature type="domain" description="TonB-dependent transporter Oar-like beta-barrel" evidence="2">
    <location>
        <begin position="20"/>
        <end position="279"/>
    </location>
</feature>
<dbReference type="Proteomes" id="UP000567293">
    <property type="component" value="Unassembled WGS sequence"/>
</dbReference>
<gene>
    <name evidence="3" type="ORF">HRJ53_09995</name>
</gene>
<dbReference type="InterPro" id="IPR057601">
    <property type="entry name" value="Oar-like_b-barrel"/>
</dbReference>
<name>A0A7V8SWU6_9BACT</name>
<evidence type="ECO:0000313" key="4">
    <source>
        <dbReference type="Proteomes" id="UP000567293"/>
    </source>
</evidence>
<evidence type="ECO:0000259" key="2">
    <source>
        <dbReference type="Pfam" id="PF25183"/>
    </source>
</evidence>
<organism evidence="3 4">
    <name type="scientific">Candidatus Acidiferrum panamense</name>
    <dbReference type="NCBI Taxonomy" id="2741543"/>
    <lineage>
        <taxon>Bacteria</taxon>
        <taxon>Pseudomonadati</taxon>
        <taxon>Acidobacteriota</taxon>
        <taxon>Terriglobia</taxon>
        <taxon>Candidatus Acidiferrales</taxon>
        <taxon>Candidatus Acidiferrum</taxon>
    </lineage>
</organism>
<proteinExistence type="predicted"/>
<feature type="region of interest" description="Disordered" evidence="1">
    <location>
        <begin position="66"/>
        <end position="88"/>
    </location>
</feature>
<accession>A0A7V8SWU6</accession>
<reference evidence="3" key="1">
    <citation type="submission" date="2020-06" db="EMBL/GenBank/DDBJ databases">
        <title>Legume-microbial interactions unlock mineral nutrients during tropical forest succession.</title>
        <authorList>
            <person name="Epihov D.Z."/>
        </authorList>
    </citation>
    <scope>NUCLEOTIDE SEQUENCE [LARGE SCALE GENOMIC DNA]</scope>
    <source>
        <strain evidence="3">Pan2503</strain>
    </source>
</reference>
<dbReference type="EMBL" id="JACDQQ010000961">
    <property type="protein sequence ID" value="MBA0085318.1"/>
    <property type="molecule type" value="Genomic_DNA"/>
</dbReference>
<feature type="non-terminal residue" evidence="3">
    <location>
        <position position="1"/>
    </location>
</feature>